<dbReference type="Proteomes" id="UP000183063">
    <property type="component" value="Unassembled WGS sequence"/>
</dbReference>
<dbReference type="AlphaFoldDB" id="A0A1H8WH01"/>
<accession>A0A1H8WH01</accession>
<dbReference type="EMBL" id="FNXB01000079">
    <property type="protein sequence ID" value="SEI21106.1"/>
    <property type="molecule type" value="Genomic_DNA"/>
</dbReference>
<evidence type="ECO:0000259" key="1">
    <source>
        <dbReference type="Pfam" id="PF22483"/>
    </source>
</evidence>
<sequence>MWRVGKSRRQLFEEIEREALAPLPATPFEYSEWKSAKVHPDYHVEVDKAFYSVPHRLIGRQVNVRLTSRIVEVFHDHQRVASHRRTSQRAGHVTVNEHMPKTHQHYANTTSASLIKQAAKIGRNAAILIERLSATGPFPSRDTAPLKAFYARAPVRA</sequence>
<evidence type="ECO:0000313" key="3">
    <source>
        <dbReference type="EMBL" id="SEP26922.1"/>
    </source>
</evidence>
<reference evidence="3 5" key="2">
    <citation type="submission" date="2016-10" db="EMBL/GenBank/DDBJ databases">
        <authorList>
            <person name="Varghese N."/>
            <person name="Submissions S."/>
        </authorList>
    </citation>
    <scope>NUCLEOTIDE SEQUENCE [LARGE SCALE GENOMIC DNA]</scope>
    <source>
        <strain evidence="3 5">CGMCC 1.7071</strain>
    </source>
</reference>
<name>A0A1H8WH01_9HYPH</name>
<organism evidence="2 4">
    <name type="scientific">Rhizobium tibeticum</name>
    <dbReference type="NCBI Taxonomy" id="501024"/>
    <lineage>
        <taxon>Bacteria</taxon>
        <taxon>Pseudomonadati</taxon>
        <taxon>Pseudomonadota</taxon>
        <taxon>Alphaproteobacteria</taxon>
        <taxon>Hyphomicrobiales</taxon>
        <taxon>Rhizobiaceae</taxon>
        <taxon>Rhizobium/Agrobacterium group</taxon>
        <taxon>Rhizobium</taxon>
    </lineage>
</organism>
<dbReference type="STRING" id="501024.RTCCBAU85039_6551"/>
<evidence type="ECO:0000313" key="4">
    <source>
        <dbReference type="Proteomes" id="UP000183063"/>
    </source>
</evidence>
<dbReference type="PANTHER" id="PTHR35004">
    <property type="entry name" value="TRANSPOSASE RV3428C-RELATED"/>
    <property type="match status" value="1"/>
</dbReference>
<dbReference type="Pfam" id="PF22483">
    <property type="entry name" value="Mu-transpos_C_2"/>
    <property type="match status" value="1"/>
</dbReference>
<dbReference type="EMBL" id="FOCV01000064">
    <property type="protein sequence ID" value="SEP26922.1"/>
    <property type="molecule type" value="Genomic_DNA"/>
</dbReference>
<proteinExistence type="predicted"/>
<gene>
    <name evidence="2" type="ORF">RTCCBAU85039_6551</name>
    <name evidence="3" type="ORF">SAMN05216228_106419</name>
</gene>
<reference evidence="2" key="3">
    <citation type="submission" date="2016-10" db="EMBL/GenBank/DDBJ databases">
        <authorList>
            <person name="de Groot N.N."/>
        </authorList>
    </citation>
    <scope>NUCLEOTIDE SEQUENCE [LARGE SCALE GENOMIC DNA]</scope>
    <source>
        <strain evidence="2">CCBAU85039</strain>
    </source>
</reference>
<dbReference type="Proteomes" id="UP000198939">
    <property type="component" value="Unassembled WGS sequence"/>
</dbReference>
<evidence type="ECO:0000313" key="2">
    <source>
        <dbReference type="EMBL" id="SEI21106.1"/>
    </source>
</evidence>
<dbReference type="InterPro" id="IPR054353">
    <property type="entry name" value="IstA-like_C"/>
</dbReference>
<evidence type="ECO:0000313" key="5">
    <source>
        <dbReference type="Proteomes" id="UP000198939"/>
    </source>
</evidence>
<dbReference type="PANTHER" id="PTHR35004:SF8">
    <property type="entry name" value="TRANSPOSASE RV3428C-RELATED"/>
    <property type="match status" value="1"/>
</dbReference>
<feature type="domain" description="Transposase for insertion sequence element IS21-like C-terminal" evidence="1">
    <location>
        <begin position="23"/>
        <end position="94"/>
    </location>
</feature>
<reference evidence="4" key="1">
    <citation type="submission" date="2016-10" db="EMBL/GenBank/DDBJ databases">
        <authorList>
            <person name="Wibberg D."/>
        </authorList>
    </citation>
    <scope>NUCLEOTIDE SEQUENCE [LARGE SCALE GENOMIC DNA]</scope>
</reference>
<keyword evidence="5" id="KW-1185">Reference proteome</keyword>
<protein>
    <recommendedName>
        <fullName evidence="1">Transposase for insertion sequence element IS21-like C-terminal domain-containing protein</fullName>
    </recommendedName>
</protein>